<comment type="caution">
    <text evidence="2">The sequence shown here is derived from an EMBL/GenBank/DDBJ whole genome shotgun (WGS) entry which is preliminary data.</text>
</comment>
<dbReference type="AlphaFoldDB" id="A0A8J5GPH1"/>
<evidence type="ECO:0008006" key="4">
    <source>
        <dbReference type="Google" id="ProtNLM"/>
    </source>
</evidence>
<keyword evidence="1" id="KW-0812">Transmembrane</keyword>
<keyword evidence="3" id="KW-1185">Reference proteome</keyword>
<dbReference type="UniPathway" id="UPA00378"/>
<proteinExistence type="predicted"/>
<evidence type="ECO:0000313" key="3">
    <source>
        <dbReference type="Proteomes" id="UP000734854"/>
    </source>
</evidence>
<keyword evidence="1" id="KW-1133">Transmembrane helix</keyword>
<sequence>MQIRGSGSRPLPNSRISAVILTMIATMASFYVAGRQQHKKLAALEMELAAARHKGFVGEYSSETNGTFSKKRLLVVIGIATGFERKKHRDAVRKSWLSTGAAMKKLELEKGVVARFVIGSSANRGDSADREIDNENWKTKDFIILVRLNCIFRFISEYFP</sequence>
<protein>
    <recommendedName>
        <fullName evidence="4">Hexosyltransferase</fullName>
    </recommendedName>
</protein>
<keyword evidence="1" id="KW-0472">Membrane</keyword>
<evidence type="ECO:0000313" key="2">
    <source>
        <dbReference type="EMBL" id="KAG6507603.1"/>
    </source>
</evidence>
<gene>
    <name evidence="2" type="ORF">ZIOFF_032953</name>
</gene>
<reference evidence="2 3" key="1">
    <citation type="submission" date="2020-08" db="EMBL/GenBank/DDBJ databases">
        <title>Plant Genome Project.</title>
        <authorList>
            <person name="Zhang R.-G."/>
        </authorList>
    </citation>
    <scope>NUCLEOTIDE SEQUENCE [LARGE SCALE GENOMIC DNA]</scope>
    <source>
        <tissue evidence="2">Rhizome</tissue>
    </source>
</reference>
<dbReference type="EMBL" id="JACMSC010000009">
    <property type="protein sequence ID" value="KAG6507603.1"/>
    <property type="molecule type" value="Genomic_DNA"/>
</dbReference>
<feature type="transmembrane region" description="Helical" evidence="1">
    <location>
        <begin position="16"/>
        <end position="34"/>
    </location>
</feature>
<organism evidence="2 3">
    <name type="scientific">Zingiber officinale</name>
    <name type="common">Ginger</name>
    <name type="synonym">Amomum zingiber</name>
    <dbReference type="NCBI Taxonomy" id="94328"/>
    <lineage>
        <taxon>Eukaryota</taxon>
        <taxon>Viridiplantae</taxon>
        <taxon>Streptophyta</taxon>
        <taxon>Embryophyta</taxon>
        <taxon>Tracheophyta</taxon>
        <taxon>Spermatophyta</taxon>
        <taxon>Magnoliopsida</taxon>
        <taxon>Liliopsida</taxon>
        <taxon>Zingiberales</taxon>
        <taxon>Zingiberaceae</taxon>
        <taxon>Zingiber</taxon>
    </lineage>
</organism>
<evidence type="ECO:0000256" key="1">
    <source>
        <dbReference type="SAM" id="Phobius"/>
    </source>
</evidence>
<name>A0A8J5GPH1_ZINOF</name>
<accession>A0A8J5GPH1</accession>
<dbReference type="Proteomes" id="UP000734854">
    <property type="component" value="Unassembled WGS sequence"/>
</dbReference>